<dbReference type="GO" id="GO:0006281">
    <property type="term" value="P:DNA repair"/>
    <property type="evidence" value="ECO:0007669"/>
    <property type="project" value="TreeGrafter"/>
</dbReference>
<dbReference type="SFLD" id="SFLDS00003">
    <property type="entry name" value="Haloacid_Dehalogenase"/>
    <property type="match status" value="1"/>
</dbReference>
<dbReference type="EMBL" id="SMCO01000001">
    <property type="protein sequence ID" value="TCV90053.1"/>
    <property type="molecule type" value="Genomic_DNA"/>
</dbReference>
<dbReference type="AlphaFoldDB" id="A0A4R3YHJ0"/>
<dbReference type="GO" id="GO:0005829">
    <property type="term" value="C:cytosol"/>
    <property type="evidence" value="ECO:0007669"/>
    <property type="project" value="TreeGrafter"/>
</dbReference>
<organism evidence="1 2">
    <name type="scientific">Sulfurirhabdus autotrophica</name>
    <dbReference type="NCBI Taxonomy" id="1706046"/>
    <lineage>
        <taxon>Bacteria</taxon>
        <taxon>Pseudomonadati</taxon>
        <taxon>Pseudomonadota</taxon>
        <taxon>Betaproteobacteria</taxon>
        <taxon>Nitrosomonadales</taxon>
        <taxon>Sulfuricellaceae</taxon>
        <taxon>Sulfurirhabdus</taxon>
    </lineage>
</organism>
<dbReference type="PANTHER" id="PTHR43434:SF24">
    <property type="entry name" value="HYDROLASE-RELATED"/>
    <property type="match status" value="1"/>
</dbReference>
<accession>A0A4R3YHJ0</accession>
<dbReference type="Pfam" id="PF13419">
    <property type="entry name" value="HAD_2"/>
    <property type="match status" value="1"/>
</dbReference>
<dbReference type="InterPro" id="IPR006439">
    <property type="entry name" value="HAD-SF_hydro_IA"/>
</dbReference>
<comment type="caution">
    <text evidence="1">The sequence shown here is derived from an EMBL/GenBank/DDBJ whole genome shotgun (WGS) entry which is preliminary data.</text>
</comment>
<dbReference type="NCBIfam" id="TIGR01549">
    <property type="entry name" value="HAD-SF-IA-v1"/>
    <property type="match status" value="1"/>
</dbReference>
<dbReference type="PANTHER" id="PTHR43434">
    <property type="entry name" value="PHOSPHOGLYCOLATE PHOSPHATASE"/>
    <property type="match status" value="1"/>
</dbReference>
<dbReference type="SFLD" id="SFLDG01129">
    <property type="entry name" value="C1.5:_HAD__Beta-PGM__Phosphata"/>
    <property type="match status" value="1"/>
</dbReference>
<dbReference type="Gene3D" id="1.10.150.240">
    <property type="entry name" value="Putative phosphatase, domain 2"/>
    <property type="match status" value="1"/>
</dbReference>
<name>A0A4R3YHJ0_9PROT</name>
<dbReference type="RefSeq" id="WP_124947963.1">
    <property type="nucleotide sequence ID" value="NZ_BHVT01000073.1"/>
</dbReference>
<evidence type="ECO:0000313" key="2">
    <source>
        <dbReference type="Proteomes" id="UP000295367"/>
    </source>
</evidence>
<dbReference type="GO" id="GO:0008967">
    <property type="term" value="F:phosphoglycolate phosphatase activity"/>
    <property type="evidence" value="ECO:0007669"/>
    <property type="project" value="TreeGrafter"/>
</dbReference>
<gene>
    <name evidence="1" type="ORF">EDC63_10118</name>
</gene>
<dbReference type="InterPro" id="IPR023198">
    <property type="entry name" value="PGP-like_dom2"/>
</dbReference>
<proteinExistence type="predicted"/>
<dbReference type="InterPro" id="IPR036412">
    <property type="entry name" value="HAD-like_sf"/>
</dbReference>
<dbReference type="InterPro" id="IPR023214">
    <property type="entry name" value="HAD_sf"/>
</dbReference>
<dbReference type="InterPro" id="IPR050155">
    <property type="entry name" value="HAD-like_hydrolase_sf"/>
</dbReference>
<evidence type="ECO:0000313" key="1">
    <source>
        <dbReference type="EMBL" id="TCV90053.1"/>
    </source>
</evidence>
<dbReference type="InterPro" id="IPR041492">
    <property type="entry name" value="HAD_2"/>
</dbReference>
<protein>
    <submittedName>
        <fullName evidence="1">Phosphoglycolate phosphatase</fullName>
    </submittedName>
</protein>
<dbReference type="SUPFAM" id="SSF56784">
    <property type="entry name" value="HAD-like"/>
    <property type="match status" value="1"/>
</dbReference>
<sequence length="217" mass="23905">MKQFDLLVFDWDGTLMDSAGAIVMSIQSACRDLDLPIPSDAASRHIIGLGLNEALAELLPGLSPSSYGQLVERYRHYFLSQDNEIPLFDGVFEAMQELSEMGFLMAVATGKSRRGLDRAFDHTETRPFFHASRCADESFSKPHPGMLLEILVELGVSADRALMIGDTTHDLQMAINAKVPSLGAAYGAHPKQNLVDLEPLACLDNFTELHLWLKTNA</sequence>
<keyword evidence="2" id="KW-1185">Reference proteome</keyword>
<dbReference type="OrthoDB" id="9782449at2"/>
<dbReference type="Proteomes" id="UP000295367">
    <property type="component" value="Unassembled WGS sequence"/>
</dbReference>
<dbReference type="Gene3D" id="3.40.50.1000">
    <property type="entry name" value="HAD superfamily/HAD-like"/>
    <property type="match status" value="1"/>
</dbReference>
<reference evidence="1 2" key="1">
    <citation type="submission" date="2019-03" db="EMBL/GenBank/DDBJ databases">
        <title>Genomic Encyclopedia of Type Strains, Phase IV (KMG-IV): sequencing the most valuable type-strain genomes for metagenomic binning, comparative biology and taxonomic classification.</title>
        <authorList>
            <person name="Goeker M."/>
        </authorList>
    </citation>
    <scope>NUCLEOTIDE SEQUENCE [LARGE SCALE GENOMIC DNA]</scope>
    <source>
        <strain evidence="1 2">DSM 100309</strain>
    </source>
</reference>